<dbReference type="OrthoDB" id="5396681at2759"/>
<evidence type="ECO:0000313" key="8">
    <source>
        <dbReference type="Proteomes" id="UP000244073"/>
    </source>
</evidence>
<comment type="subcellular location">
    <subcellularLocation>
        <location evidence="1">Membrane</location>
        <topology evidence="1">Multi-pass membrane protein</topology>
    </subcellularLocation>
</comment>
<dbReference type="InterPro" id="IPR045863">
    <property type="entry name" value="CorA_TM1_TM2"/>
</dbReference>
<evidence type="ECO:0000256" key="4">
    <source>
        <dbReference type="ARBA" id="ARBA00023136"/>
    </source>
</evidence>
<dbReference type="Gene3D" id="1.20.58.340">
    <property type="entry name" value="Magnesium transport protein CorA, transmembrane region"/>
    <property type="match status" value="1"/>
</dbReference>
<gene>
    <name evidence="7" type="ORF">P175DRAFT_0444919</name>
</gene>
<feature type="transmembrane region" description="Helical" evidence="5">
    <location>
        <begin position="385"/>
        <end position="408"/>
    </location>
</feature>
<evidence type="ECO:0000256" key="1">
    <source>
        <dbReference type="ARBA" id="ARBA00004141"/>
    </source>
</evidence>
<keyword evidence="2 5" id="KW-0812">Transmembrane</keyword>
<dbReference type="Pfam" id="PF26616">
    <property type="entry name" value="CorA-like"/>
    <property type="match status" value="1"/>
</dbReference>
<evidence type="ECO:0000256" key="2">
    <source>
        <dbReference type="ARBA" id="ARBA00022692"/>
    </source>
</evidence>
<dbReference type="SUPFAM" id="SSF144083">
    <property type="entry name" value="Magnesium transport protein CorA, transmembrane region"/>
    <property type="match status" value="1"/>
</dbReference>
<dbReference type="Proteomes" id="UP000244073">
    <property type="component" value="Unassembled WGS sequence"/>
</dbReference>
<evidence type="ECO:0000256" key="3">
    <source>
        <dbReference type="ARBA" id="ARBA00022989"/>
    </source>
</evidence>
<dbReference type="AlphaFoldDB" id="A0A2T5LNS7"/>
<reference evidence="7 8" key="1">
    <citation type="journal article" date="2018" name="Proc. Natl. Acad. Sci. U.S.A.">
        <title>Linking secondary metabolites to gene clusters through genome sequencing of six diverse Aspergillus species.</title>
        <authorList>
            <person name="Kaerboelling I."/>
            <person name="Vesth T.C."/>
            <person name="Frisvad J.C."/>
            <person name="Nybo J.L."/>
            <person name="Theobald S."/>
            <person name="Kuo A."/>
            <person name="Bowyer P."/>
            <person name="Matsuda Y."/>
            <person name="Mondo S."/>
            <person name="Lyhne E.K."/>
            <person name="Kogle M.E."/>
            <person name="Clum A."/>
            <person name="Lipzen A."/>
            <person name="Salamov A."/>
            <person name="Ngan C.Y."/>
            <person name="Daum C."/>
            <person name="Chiniquy J."/>
            <person name="Barry K."/>
            <person name="LaButti K."/>
            <person name="Haridas S."/>
            <person name="Simmons B.A."/>
            <person name="Magnuson J.K."/>
            <person name="Mortensen U.H."/>
            <person name="Larsen T.O."/>
            <person name="Grigoriev I.V."/>
            <person name="Baker S.E."/>
            <person name="Andersen M.R."/>
        </authorList>
    </citation>
    <scope>NUCLEOTIDE SEQUENCE [LARGE SCALE GENOMIC DNA]</scope>
    <source>
        <strain evidence="7 8">IBT 24754</strain>
    </source>
</reference>
<dbReference type="RefSeq" id="XP_040749318.1">
    <property type="nucleotide sequence ID" value="XM_040894253.1"/>
</dbReference>
<protein>
    <recommendedName>
        <fullName evidence="6">CorA-like transporter domain-containing protein</fullName>
    </recommendedName>
</protein>
<dbReference type="EMBL" id="MSFN02000009">
    <property type="protein sequence ID" value="PTU17926.1"/>
    <property type="molecule type" value="Genomic_DNA"/>
</dbReference>
<evidence type="ECO:0000313" key="7">
    <source>
        <dbReference type="EMBL" id="PTU17926.1"/>
    </source>
</evidence>
<feature type="transmembrane region" description="Helical" evidence="5">
    <location>
        <begin position="428"/>
        <end position="449"/>
    </location>
</feature>
<dbReference type="VEuPathDB" id="FungiDB:P175DRAFT_0444919"/>
<name>A0A2T5LNS7_9EURO</name>
<dbReference type="GO" id="GO:0016020">
    <property type="term" value="C:membrane"/>
    <property type="evidence" value="ECO:0007669"/>
    <property type="project" value="UniProtKB-SubCell"/>
</dbReference>
<sequence>MELDTRPTGSCGPTITTTESLGSLRLNTPDLYSVVPYPEDHWSRAQSRRCFKTDESAVQVTFTDVDAENNVAIRTLDSLAELRRYRSAQMNGLRIVSLNQRNSWRPLNVTQEMFQEIVDIAGASSDILELSLSFFQKSIGVEEGFIGAPLIRSNHRSIEIAYILKYAGVKPIEEKGKDNWVLRQTGVYQKYDIATKSSIWVLVHPTPGCEFQNRLIQFMRSPDQPARLQSNPLLIHSILLGTFFPLWRDYLAHYEHKMLHISNPTVAAQIVEQLRVNHESLTAIRGTENRCLVMQPIFRSLDKILEVLHQANGALSDCNATEQSEVQAMRQLLTNYSSMVNSYAQGAWSLQARAARIAAHITDTLSFKDAYVAKRQSDLMLRDSTTVRVITVVTLIYLPSSFMATLLGMNSFFEMDSDSHRLIISPQFWIYVVCSVPLTGATLLYWWFFQREKQHAEVMNKDVFMV</sequence>
<feature type="domain" description="CorA-like transporter" evidence="6">
    <location>
        <begin position="45"/>
        <end position="262"/>
    </location>
</feature>
<dbReference type="InterPro" id="IPR058257">
    <property type="entry name" value="CorA-like_dom"/>
</dbReference>
<proteinExistence type="predicted"/>
<accession>A0A2T5LNS7</accession>
<comment type="caution">
    <text evidence="7">The sequence shown here is derived from an EMBL/GenBank/DDBJ whole genome shotgun (WGS) entry which is preliminary data.</text>
</comment>
<evidence type="ECO:0000256" key="5">
    <source>
        <dbReference type="SAM" id="Phobius"/>
    </source>
</evidence>
<dbReference type="GeneID" id="63811135"/>
<keyword evidence="3 5" id="KW-1133">Transmembrane helix</keyword>
<organism evidence="7 8">
    <name type="scientific">Aspergillus ochraceoroseus IBT 24754</name>
    <dbReference type="NCBI Taxonomy" id="1392256"/>
    <lineage>
        <taxon>Eukaryota</taxon>
        <taxon>Fungi</taxon>
        <taxon>Dikarya</taxon>
        <taxon>Ascomycota</taxon>
        <taxon>Pezizomycotina</taxon>
        <taxon>Eurotiomycetes</taxon>
        <taxon>Eurotiomycetidae</taxon>
        <taxon>Eurotiales</taxon>
        <taxon>Aspergillaceae</taxon>
        <taxon>Aspergillus</taxon>
        <taxon>Aspergillus subgen. Nidulantes</taxon>
    </lineage>
</organism>
<evidence type="ECO:0000259" key="6">
    <source>
        <dbReference type="Pfam" id="PF26616"/>
    </source>
</evidence>
<keyword evidence="4 5" id="KW-0472">Membrane</keyword>